<reference evidence="2 3" key="1">
    <citation type="submission" date="2016-10" db="EMBL/GenBank/DDBJ databases">
        <authorList>
            <person name="de Groot N.N."/>
        </authorList>
    </citation>
    <scope>NUCLEOTIDE SEQUENCE [LARGE SCALE GENOMIC DNA]</scope>
    <source>
        <strain evidence="2 3">DSM 44892</strain>
    </source>
</reference>
<dbReference type="Pfam" id="PF08242">
    <property type="entry name" value="Methyltransf_12"/>
    <property type="match status" value="1"/>
</dbReference>
<dbReference type="InterPro" id="IPR016584">
    <property type="entry name" value="MeTrfase_VrtF"/>
</dbReference>
<organism evidence="2 3">
    <name type="scientific">Rhodococcus triatomae</name>
    <dbReference type="NCBI Taxonomy" id="300028"/>
    <lineage>
        <taxon>Bacteria</taxon>
        <taxon>Bacillati</taxon>
        <taxon>Actinomycetota</taxon>
        <taxon>Actinomycetes</taxon>
        <taxon>Mycobacteriales</taxon>
        <taxon>Nocardiaceae</taxon>
        <taxon>Rhodococcus</taxon>
    </lineage>
</organism>
<protein>
    <submittedName>
        <fullName evidence="2">Methyltransferase domain-containing protein</fullName>
    </submittedName>
</protein>
<keyword evidence="2" id="KW-0489">Methyltransferase</keyword>
<accession>A0A1G8QWE6</accession>
<keyword evidence="3" id="KW-1185">Reference proteome</keyword>
<dbReference type="Proteomes" id="UP000183263">
    <property type="component" value="Unassembled WGS sequence"/>
</dbReference>
<dbReference type="AlphaFoldDB" id="A0A1G8QWE6"/>
<keyword evidence="2" id="KW-0808">Transferase</keyword>
<dbReference type="GO" id="GO:0008168">
    <property type="term" value="F:methyltransferase activity"/>
    <property type="evidence" value="ECO:0007669"/>
    <property type="project" value="UniProtKB-KW"/>
</dbReference>
<dbReference type="InterPro" id="IPR013217">
    <property type="entry name" value="Methyltransf_12"/>
</dbReference>
<proteinExistence type="predicted"/>
<dbReference type="EMBL" id="FNDN01000016">
    <property type="protein sequence ID" value="SDJ09069.1"/>
    <property type="molecule type" value="Genomic_DNA"/>
</dbReference>
<gene>
    <name evidence="2" type="ORF">SAMN05444695_11634</name>
</gene>
<dbReference type="GO" id="GO:0032259">
    <property type="term" value="P:methylation"/>
    <property type="evidence" value="ECO:0007669"/>
    <property type="project" value="UniProtKB-KW"/>
</dbReference>
<feature type="domain" description="Methyltransferase type 12" evidence="1">
    <location>
        <begin position="56"/>
        <end position="154"/>
    </location>
</feature>
<dbReference type="PIRSF" id="PIRSF011491">
    <property type="entry name" value="Mtase_YbcY_prd"/>
    <property type="match status" value="1"/>
</dbReference>
<dbReference type="SUPFAM" id="SSF53335">
    <property type="entry name" value="S-adenosyl-L-methionine-dependent methyltransferases"/>
    <property type="match status" value="1"/>
</dbReference>
<evidence type="ECO:0000313" key="2">
    <source>
        <dbReference type="EMBL" id="SDJ09069.1"/>
    </source>
</evidence>
<evidence type="ECO:0000313" key="3">
    <source>
        <dbReference type="Proteomes" id="UP000183263"/>
    </source>
</evidence>
<evidence type="ECO:0000259" key="1">
    <source>
        <dbReference type="Pfam" id="PF08242"/>
    </source>
</evidence>
<dbReference type="InterPro" id="IPR029063">
    <property type="entry name" value="SAM-dependent_MTases_sf"/>
</dbReference>
<dbReference type="RefSeq" id="WP_072739724.1">
    <property type="nucleotide sequence ID" value="NZ_CP048813.1"/>
</dbReference>
<name>A0A1G8QWE6_9NOCA</name>
<dbReference type="Gene3D" id="3.40.50.150">
    <property type="entry name" value="Vaccinia Virus protein VP39"/>
    <property type="match status" value="1"/>
</dbReference>
<sequence length="222" mass="24241">MSTFDDGVRAAAAPYSEWFLKVYDLWVVHLSNSWAWRCHRRNFLDLYAAHLGARHLEVGPGSGWALAHSDLPAGTEVTLLDLNPNSLAHTRRRIDERAAVATIRHDVFAALPDGTGPFDSVAIHYVLHCLPGAWPTKSGALANLAAALDENGTLFGSTVLGVGPRRNPFAWALTEAYNRVGAFHNRTDDLPGLEAALSASFHSVQVWVVGNVALFVAREPRR</sequence>
<dbReference type="OrthoDB" id="507855at2"/>
<dbReference type="CDD" id="cd02440">
    <property type="entry name" value="AdoMet_MTases"/>
    <property type="match status" value="1"/>
</dbReference>